<sequence>MWAGSFANAKNSFRWKRRHRDSPTAPGKAWERHFGKLGMMTSSPSPENRSARESERGSNNISEHIRHLPEGYGSNRVGIE</sequence>
<evidence type="ECO:0000313" key="3">
    <source>
        <dbReference type="Proteomes" id="UP001605036"/>
    </source>
</evidence>
<keyword evidence="3" id="KW-1185">Reference proteome</keyword>
<accession>A0ABD1YEW0</accession>
<evidence type="ECO:0000313" key="2">
    <source>
        <dbReference type="EMBL" id="KAL2629205.1"/>
    </source>
</evidence>
<comment type="caution">
    <text evidence="2">The sequence shown here is derived from an EMBL/GenBank/DDBJ whole genome shotgun (WGS) entry which is preliminary data.</text>
</comment>
<dbReference type="Proteomes" id="UP001605036">
    <property type="component" value="Unassembled WGS sequence"/>
</dbReference>
<name>A0ABD1YEW0_9MARC</name>
<dbReference type="EMBL" id="JBHFFA010000004">
    <property type="protein sequence ID" value="KAL2629205.1"/>
    <property type="molecule type" value="Genomic_DNA"/>
</dbReference>
<dbReference type="AlphaFoldDB" id="A0ABD1YEW0"/>
<proteinExistence type="predicted"/>
<evidence type="ECO:0000256" key="1">
    <source>
        <dbReference type="SAM" id="MobiDB-lite"/>
    </source>
</evidence>
<organism evidence="2 3">
    <name type="scientific">Riccia fluitans</name>
    <dbReference type="NCBI Taxonomy" id="41844"/>
    <lineage>
        <taxon>Eukaryota</taxon>
        <taxon>Viridiplantae</taxon>
        <taxon>Streptophyta</taxon>
        <taxon>Embryophyta</taxon>
        <taxon>Marchantiophyta</taxon>
        <taxon>Marchantiopsida</taxon>
        <taxon>Marchantiidae</taxon>
        <taxon>Marchantiales</taxon>
        <taxon>Ricciaceae</taxon>
        <taxon>Riccia</taxon>
    </lineage>
</organism>
<gene>
    <name evidence="2" type="ORF">R1flu_013891</name>
</gene>
<reference evidence="2 3" key="1">
    <citation type="submission" date="2024-09" db="EMBL/GenBank/DDBJ databases">
        <title>Chromosome-scale assembly of Riccia fluitans.</title>
        <authorList>
            <person name="Paukszto L."/>
            <person name="Sawicki J."/>
            <person name="Karawczyk K."/>
            <person name="Piernik-Szablinska J."/>
            <person name="Szczecinska M."/>
            <person name="Mazdziarz M."/>
        </authorList>
    </citation>
    <scope>NUCLEOTIDE SEQUENCE [LARGE SCALE GENOMIC DNA]</scope>
    <source>
        <strain evidence="2">Rf_01</strain>
        <tissue evidence="2">Aerial parts of the thallus</tissue>
    </source>
</reference>
<feature type="region of interest" description="Disordered" evidence="1">
    <location>
        <begin position="1"/>
        <end position="80"/>
    </location>
</feature>
<protein>
    <submittedName>
        <fullName evidence="2">Uncharacterized protein</fullName>
    </submittedName>
</protein>